<gene>
    <name evidence="10" type="ORF">BJ976_001862</name>
</gene>
<dbReference type="PANTHER" id="PTHR24421">
    <property type="entry name" value="NITRATE/NITRITE SENSOR PROTEIN NARX-RELATED"/>
    <property type="match status" value="1"/>
</dbReference>
<keyword evidence="8" id="KW-0902">Two-component regulatory system</keyword>
<feature type="domain" description="Histidine kinase/HSP90-like ATPase" evidence="9">
    <location>
        <begin position="301"/>
        <end position="396"/>
    </location>
</feature>
<dbReference type="SUPFAM" id="SSF55874">
    <property type="entry name" value="ATPase domain of HSP90 chaperone/DNA topoisomerase II/histidine kinase"/>
    <property type="match status" value="1"/>
</dbReference>
<dbReference type="Gene3D" id="3.30.565.10">
    <property type="entry name" value="Histidine kinase-like ATPase, C-terminal domain"/>
    <property type="match status" value="1"/>
</dbReference>
<dbReference type="AlphaFoldDB" id="A0A4Y8WXA2"/>
<evidence type="ECO:0000256" key="4">
    <source>
        <dbReference type="ARBA" id="ARBA00022679"/>
    </source>
</evidence>
<dbReference type="GO" id="GO:0046983">
    <property type="term" value="F:protein dimerization activity"/>
    <property type="evidence" value="ECO:0007669"/>
    <property type="project" value="InterPro"/>
</dbReference>
<sequence length="398" mass="41957">MPKDDGARVEFWDALPAGRLYLVLGSVVAVASTVSDLLIAQRAGGQGSVLDSAALLLVAVAFLAQWWRTTVAFALLLPVVLMVAAGADPVLPMLMLPVLLAAVLATARSAAFAWGAVALGAGWLLILPWTAGDGMRVLWVSAPLTLGGAGIGGYIRHMHHQRRLHRQRLAEAERRAREAAERERRILARDLHDIVAHNLTIISMQTGAAAYLGTAEAAQDVLRVVGDSAREALVDLRRMLSVLQQEGVIEPVPAPGTGETDEAATVAQLGAGARRMAEELRLAGVDAEASVDIGSLDLNLGVRAALYRVMQEAVTNVAKHAGPGQRCSVCIAVEGPDVVLEVLNSVPEGGPRDPDGNSSRIGLASMRDRIEAFGGRLEAGPAPGGWRVRASVPHHRPS</sequence>
<dbReference type="GO" id="GO:0016020">
    <property type="term" value="C:membrane"/>
    <property type="evidence" value="ECO:0007669"/>
    <property type="project" value="InterPro"/>
</dbReference>
<dbReference type="EMBL" id="JACHMC010000001">
    <property type="protein sequence ID" value="MBB4883511.1"/>
    <property type="molecule type" value="Genomic_DNA"/>
</dbReference>
<evidence type="ECO:0000256" key="5">
    <source>
        <dbReference type="ARBA" id="ARBA00022741"/>
    </source>
</evidence>
<proteinExistence type="predicted"/>
<keyword evidence="7" id="KW-0067">ATP-binding</keyword>
<dbReference type="InterPro" id="IPR003594">
    <property type="entry name" value="HATPase_dom"/>
</dbReference>
<protein>
    <recommendedName>
        <fullName evidence="2">histidine kinase</fullName>
        <ecNumber evidence="2">2.7.13.3</ecNumber>
    </recommendedName>
</protein>
<dbReference type="CDD" id="cd16917">
    <property type="entry name" value="HATPase_UhpB-NarQ-NarX-like"/>
    <property type="match status" value="1"/>
</dbReference>
<keyword evidence="5" id="KW-0547">Nucleotide-binding</keyword>
<evidence type="ECO:0000256" key="1">
    <source>
        <dbReference type="ARBA" id="ARBA00000085"/>
    </source>
</evidence>
<evidence type="ECO:0000256" key="7">
    <source>
        <dbReference type="ARBA" id="ARBA00022840"/>
    </source>
</evidence>
<dbReference type="EC" id="2.7.13.3" evidence="2"/>
<name>A0A4Y8WXA2_9MICC</name>
<comment type="caution">
    <text evidence="10">The sequence shown here is derived from an EMBL/GenBank/DDBJ whole genome shotgun (WGS) entry which is preliminary data.</text>
</comment>
<dbReference type="PANTHER" id="PTHR24421:SF10">
    <property type="entry name" value="NITRATE_NITRITE SENSOR PROTEIN NARQ"/>
    <property type="match status" value="1"/>
</dbReference>
<evidence type="ECO:0000256" key="6">
    <source>
        <dbReference type="ARBA" id="ARBA00022777"/>
    </source>
</evidence>
<dbReference type="Proteomes" id="UP000560081">
    <property type="component" value="Unassembled WGS sequence"/>
</dbReference>
<comment type="catalytic activity">
    <reaction evidence="1">
        <text>ATP + protein L-histidine = ADP + protein N-phospho-L-histidine.</text>
        <dbReference type="EC" id="2.7.13.3"/>
    </reaction>
</comment>
<dbReference type="OrthoDB" id="3253720at2"/>
<keyword evidence="6 10" id="KW-0418">Kinase</keyword>
<dbReference type="InterPro" id="IPR011712">
    <property type="entry name" value="Sig_transdc_His_kin_sub3_dim/P"/>
</dbReference>
<evidence type="ECO:0000313" key="11">
    <source>
        <dbReference type="Proteomes" id="UP000560081"/>
    </source>
</evidence>
<accession>A0A4Y8WXA2</accession>
<keyword evidence="11" id="KW-1185">Reference proteome</keyword>
<evidence type="ECO:0000256" key="2">
    <source>
        <dbReference type="ARBA" id="ARBA00012438"/>
    </source>
</evidence>
<keyword evidence="3" id="KW-0597">Phosphoprotein</keyword>
<dbReference type="InterPro" id="IPR036890">
    <property type="entry name" value="HATPase_C_sf"/>
</dbReference>
<evidence type="ECO:0000313" key="10">
    <source>
        <dbReference type="EMBL" id="MBB4883511.1"/>
    </source>
</evidence>
<dbReference type="Pfam" id="PF02518">
    <property type="entry name" value="HATPase_c"/>
    <property type="match status" value="1"/>
</dbReference>
<evidence type="ECO:0000256" key="8">
    <source>
        <dbReference type="ARBA" id="ARBA00023012"/>
    </source>
</evidence>
<evidence type="ECO:0000259" key="9">
    <source>
        <dbReference type="SMART" id="SM00387"/>
    </source>
</evidence>
<dbReference type="GO" id="GO:0005524">
    <property type="term" value="F:ATP binding"/>
    <property type="evidence" value="ECO:0007669"/>
    <property type="project" value="UniProtKB-KW"/>
</dbReference>
<keyword evidence="4" id="KW-0808">Transferase</keyword>
<evidence type="ECO:0000256" key="3">
    <source>
        <dbReference type="ARBA" id="ARBA00022553"/>
    </source>
</evidence>
<organism evidence="10 11">
    <name type="scientific">Micrococcus flavus</name>
    <dbReference type="NCBI Taxonomy" id="384602"/>
    <lineage>
        <taxon>Bacteria</taxon>
        <taxon>Bacillati</taxon>
        <taxon>Actinomycetota</taxon>
        <taxon>Actinomycetes</taxon>
        <taxon>Micrococcales</taxon>
        <taxon>Micrococcaceae</taxon>
        <taxon>Micrococcus</taxon>
    </lineage>
</organism>
<dbReference type="Pfam" id="PF07730">
    <property type="entry name" value="HisKA_3"/>
    <property type="match status" value="1"/>
</dbReference>
<dbReference type="GO" id="GO:0000155">
    <property type="term" value="F:phosphorelay sensor kinase activity"/>
    <property type="evidence" value="ECO:0007669"/>
    <property type="project" value="InterPro"/>
</dbReference>
<reference evidence="10 11" key="1">
    <citation type="submission" date="2020-08" db="EMBL/GenBank/DDBJ databases">
        <title>Sequencing the genomes of 1000 actinobacteria strains.</title>
        <authorList>
            <person name="Klenk H.-P."/>
        </authorList>
    </citation>
    <scope>NUCLEOTIDE SEQUENCE [LARGE SCALE GENOMIC DNA]</scope>
    <source>
        <strain evidence="10 11">DSM 19079</strain>
    </source>
</reference>
<dbReference type="InterPro" id="IPR050482">
    <property type="entry name" value="Sensor_HK_TwoCompSys"/>
</dbReference>
<dbReference type="SMART" id="SM00387">
    <property type="entry name" value="HATPase_c"/>
    <property type="match status" value="1"/>
</dbReference>
<dbReference type="Gene3D" id="1.20.5.1930">
    <property type="match status" value="1"/>
</dbReference>
<dbReference type="RefSeq" id="WP_135030706.1">
    <property type="nucleotide sequence ID" value="NZ_BMLA01000011.1"/>
</dbReference>